<comment type="caution">
    <text evidence="5">The sequence shown here is derived from an EMBL/GenBank/DDBJ whole genome shotgun (WGS) entry which is preliminary data.</text>
</comment>
<evidence type="ECO:0000256" key="2">
    <source>
        <dbReference type="ARBA" id="ARBA00023136"/>
    </source>
</evidence>
<dbReference type="Proteomes" id="UP000593562">
    <property type="component" value="Unassembled WGS sequence"/>
</dbReference>
<evidence type="ECO:0008006" key="7">
    <source>
        <dbReference type="Google" id="ProtNLM"/>
    </source>
</evidence>
<evidence type="ECO:0000256" key="4">
    <source>
        <dbReference type="SAM" id="Phobius"/>
    </source>
</evidence>
<dbReference type="GO" id="GO:0005886">
    <property type="term" value="C:plasma membrane"/>
    <property type="evidence" value="ECO:0007669"/>
    <property type="project" value="TreeGrafter"/>
</dbReference>
<gene>
    <name evidence="5" type="ORF">HS088_TW18G00697</name>
</gene>
<reference evidence="5 6" key="1">
    <citation type="journal article" date="2020" name="Nat. Commun.">
        <title>Genome of Tripterygium wilfordii and identification of cytochrome P450 involved in triptolide biosynthesis.</title>
        <authorList>
            <person name="Tu L."/>
            <person name="Su P."/>
            <person name="Zhang Z."/>
            <person name="Gao L."/>
            <person name="Wang J."/>
            <person name="Hu T."/>
            <person name="Zhou J."/>
            <person name="Zhang Y."/>
            <person name="Zhao Y."/>
            <person name="Liu Y."/>
            <person name="Song Y."/>
            <person name="Tong Y."/>
            <person name="Lu Y."/>
            <person name="Yang J."/>
            <person name="Xu C."/>
            <person name="Jia M."/>
            <person name="Peters R.J."/>
            <person name="Huang L."/>
            <person name="Gao W."/>
        </authorList>
    </citation>
    <scope>NUCLEOTIDE SEQUENCE [LARGE SCALE GENOMIC DNA]</scope>
    <source>
        <strain evidence="6">cv. XIE 37</strain>
        <tissue evidence="5">Leaf</tissue>
    </source>
</reference>
<feature type="transmembrane region" description="Helical" evidence="4">
    <location>
        <begin position="33"/>
        <end position="56"/>
    </location>
</feature>
<evidence type="ECO:0000256" key="1">
    <source>
        <dbReference type="ARBA" id="ARBA00004370"/>
    </source>
</evidence>
<evidence type="ECO:0000313" key="5">
    <source>
        <dbReference type="EMBL" id="KAF5732009.1"/>
    </source>
</evidence>
<name>A0A7J7CCZ9_TRIWF</name>
<dbReference type="InterPro" id="IPR044839">
    <property type="entry name" value="NDR1-like"/>
</dbReference>
<keyword evidence="6" id="KW-1185">Reference proteome</keyword>
<keyword evidence="4" id="KW-1133">Transmembrane helix</keyword>
<dbReference type="AlphaFoldDB" id="A0A7J7CCZ9"/>
<dbReference type="OrthoDB" id="746161at2759"/>
<dbReference type="PANTHER" id="PTHR31415:SF9">
    <property type="entry name" value="OS05G0367900 PROTEIN"/>
    <property type="match status" value="1"/>
</dbReference>
<dbReference type="GO" id="GO:0009506">
    <property type="term" value="C:plasmodesma"/>
    <property type="evidence" value="ECO:0007669"/>
    <property type="project" value="TreeGrafter"/>
</dbReference>
<protein>
    <recommendedName>
        <fullName evidence="7">Late embryogenesis abundant protein LEA-2 subgroup domain-containing protein</fullName>
    </recommendedName>
</protein>
<evidence type="ECO:0000256" key="3">
    <source>
        <dbReference type="SAM" id="MobiDB-lite"/>
    </source>
</evidence>
<feature type="region of interest" description="Disordered" evidence="3">
    <location>
        <begin position="1"/>
        <end position="23"/>
    </location>
</feature>
<keyword evidence="2 4" id="KW-0472">Membrane</keyword>
<dbReference type="InParanoid" id="A0A7J7CCZ9"/>
<dbReference type="GO" id="GO:0098542">
    <property type="term" value="P:defense response to other organism"/>
    <property type="evidence" value="ECO:0007669"/>
    <property type="project" value="InterPro"/>
</dbReference>
<comment type="subcellular location">
    <subcellularLocation>
        <location evidence="1">Membrane</location>
    </subcellularLocation>
</comment>
<dbReference type="PANTHER" id="PTHR31415">
    <property type="entry name" value="OS05G0367900 PROTEIN"/>
    <property type="match status" value="1"/>
</dbReference>
<keyword evidence="4" id="KW-0812">Transmembrane</keyword>
<proteinExistence type="predicted"/>
<accession>A0A7J7CCZ9</accession>
<dbReference type="FunCoup" id="A0A7J7CCZ9">
    <property type="interactions" value="434"/>
</dbReference>
<dbReference type="EMBL" id="JAAARO010000018">
    <property type="protein sequence ID" value="KAF5732009.1"/>
    <property type="molecule type" value="Genomic_DNA"/>
</dbReference>
<evidence type="ECO:0000313" key="6">
    <source>
        <dbReference type="Proteomes" id="UP000593562"/>
    </source>
</evidence>
<sequence length="217" mass="24221">MAEEHHLPPEEQHNSSPKMTHEKHFDHRRPLRALCAFLLIFLLLAGVTVLIVWLVYRPQKPKFTVVAAAIYDLNITSPPFISTSMQFTLVTRNPNRRVTIYYDKLTSYVSYKNQMITPPVVLPPLVHNKKSTVAFSPVMGGPGVPVSADVVNGLTMDEAYGVVGLRVVIMGKLRWKAGAIKTGRYGVYVKCDVWVSLKRGFVGQVPLLGTPLCHVDI</sequence>
<organism evidence="5 6">
    <name type="scientific">Tripterygium wilfordii</name>
    <name type="common">Thunder God vine</name>
    <dbReference type="NCBI Taxonomy" id="458696"/>
    <lineage>
        <taxon>Eukaryota</taxon>
        <taxon>Viridiplantae</taxon>
        <taxon>Streptophyta</taxon>
        <taxon>Embryophyta</taxon>
        <taxon>Tracheophyta</taxon>
        <taxon>Spermatophyta</taxon>
        <taxon>Magnoliopsida</taxon>
        <taxon>eudicotyledons</taxon>
        <taxon>Gunneridae</taxon>
        <taxon>Pentapetalae</taxon>
        <taxon>rosids</taxon>
        <taxon>fabids</taxon>
        <taxon>Celastrales</taxon>
        <taxon>Celastraceae</taxon>
        <taxon>Tripterygium</taxon>
    </lineage>
</organism>